<dbReference type="Proteomes" id="UP000596742">
    <property type="component" value="Unassembled WGS sequence"/>
</dbReference>
<dbReference type="EMBL" id="UYJE01007945">
    <property type="protein sequence ID" value="VDI59472.1"/>
    <property type="molecule type" value="Genomic_DNA"/>
</dbReference>
<evidence type="ECO:0000313" key="3">
    <source>
        <dbReference type="EMBL" id="VDI59472.1"/>
    </source>
</evidence>
<comment type="caution">
    <text evidence="3">The sequence shown here is derived from an EMBL/GenBank/DDBJ whole genome shotgun (WGS) entry which is preliminary data.</text>
</comment>
<sequence length="317" mass="36183">MLTKFFRISVPKYRHMYKFGLAFVLSLFAIYVEGPSIPNSSLDEISWKLSTKPAVFGDAIMLDCRLPKNSCCNRYTRRWLGGHAFRLLVMDGVSASPKKYSEVFNSETRSSKLTINALNPKDVNIPYECTYGFTTYIKELALSEDMFESYPYKPYDVNVTTVRGNILTVEIKLQPVYPKPNCTATLDGTNISDFMTITPVLRGLFYVVIIIVRYKMNPHTSPAVFKLVCKIGTKLLDIHEQNNVTCCGDSSSGEKLLSGLKKTILFTAIAFIVFAVLVTLSFFIYYKHCRKNISRRNNPRKKKKSNKHKMKRLPQLI</sequence>
<gene>
    <name evidence="3" type="ORF">MGAL_10B048559</name>
</gene>
<evidence type="ECO:0000256" key="1">
    <source>
        <dbReference type="SAM" id="MobiDB-lite"/>
    </source>
</evidence>
<keyword evidence="2" id="KW-0812">Transmembrane</keyword>
<evidence type="ECO:0000313" key="4">
    <source>
        <dbReference type="Proteomes" id="UP000596742"/>
    </source>
</evidence>
<feature type="region of interest" description="Disordered" evidence="1">
    <location>
        <begin position="295"/>
        <end position="317"/>
    </location>
</feature>
<organism evidence="3 4">
    <name type="scientific">Mytilus galloprovincialis</name>
    <name type="common">Mediterranean mussel</name>
    <dbReference type="NCBI Taxonomy" id="29158"/>
    <lineage>
        <taxon>Eukaryota</taxon>
        <taxon>Metazoa</taxon>
        <taxon>Spiralia</taxon>
        <taxon>Lophotrochozoa</taxon>
        <taxon>Mollusca</taxon>
        <taxon>Bivalvia</taxon>
        <taxon>Autobranchia</taxon>
        <taxon>Pteriomorphia</taxon>
        <taxon>Mytilida</taxon>
        <taxon>Mytiloidea</taxon>
        <taxon>Mytilidae</taxon>
        <taxon>Mytilinae</taxon>
        <taxon>Mytilus</taxon>
    </lineage>
</organism>
<proteinExistence type="predicted"/>
<keyword evidence="4" id="KW-1185">Reference proteome</keyword>
<accession>A0A8B6G6F2</accession>
<reference evidence="3" key="1">
    <citation type="submission" date="2018-11" db="EMBL/GenBank/DDBJ databases">
        <authorList>
            <person name="Alioto T."/>
            <person name="Alioto T."/>
        </authorList>
    </citation>
    <scope>NUCLEOTIDE SEQUENCE</scope>
</reference>
<evidence type="ECO:0000256" key="2">
    <source>
        <dbReference type="SAM" id="Phobius"/>
    </source>
</evidence>
<dbReference type="OrthoDB" id="6125304at2759"/>
<protein>
    <submittedName>
        <fullName evidence="3">Uncharacterized protein</fullName>
    </submittedName>
</protein>
<dbReference type="AlphaFoldDB" id="A0A8B6G6F2"/>
<feature type="transmembrane region" description="Helical" evidence="2">
    <location>
        <begin position="264"/>
        <end position="286"/>
    </location>
</feature>
<name>A0A8B6G6F2_MYTGA</name>
<keyword evidence="2" id="KW-0472">Membrane</keyword>
<keyword evidence="2" id="KW-1133">Transmembrane helix</keyword>